<evidence type="ECO:0000256" key="10">
    <source>
        <dbReference type="ARBA" id="ARBA00023077"/>
    </source>
</evidence>
<dbReference type="GO" id="GO:0009279">
    <property type="term" value="C:cell outer membrane"/>
    <property type="evidence" value="ECO:0007669"/>
    <property type="project" value="UniProtKB-SubCell"/>
</dbReference>
<dbReference type="InterPro" id="IPR010917">
    <property type="entry name" value="TonB_rcpt_CS"/>
</dbReference>
<evidence type="ECO:0000259" key="18">
    <source>
        <dbReference type="Pfam" id="PF07715"/>
    </source>
</evidence>
<dbReference type="Pfam" id="PF07715">
    <property type="entry name" value="Plug"/>
    <property type="match status" value="1"/>
</dbReference>
<accession>A0A348AFE9</accession>
<feature type="signal peptide" evidence="16">
    <location>
        <begin position="1"/>
        <end position="31"/>
    </location>
</feature>
<keyword evidence="12 13" id="KW-0998">Cell outer membrane</keyword>
<keyword evidence="8" id="KW-0408">Iron</keyword>
<dbReference type="Pfam" id="PF00593">
    <property type="entry name" value="TonB_dep_Rec_b-barrel"/>
    <property type="match status" value="1"/>
</dbReference>
<comment type="subcellular location">
    <subcellularLocation>
        <location evidence="1 13">Cell outer membrane</location>
        <topology evidence="1 13">Multi-pass membrane protein</topology>
    </subcellularLocation>
</comment>
<feature type="domain" description="TonB-dependent receptor plug" evidence="18">
    <location>
        <begin position="93"/>
        <end position="192"/>
    </location>
</feature>
<name>A0A348AFE9_9FIRM</name>
<evidence type="ECO:0000256" key="3">
    <source>
        <dbReference type="ARBA" id="ARBA00022448"/>
    </source>
</evidence>
<dbReference type="Gene3D" id="2.40.170.20">
    <property type="entry name" value="TonB-dependent receptor, beta-barrel domain"/>
    <property type="match status" value="1"/>
</dbReference>
<evidence type="ECO:0000256" key="16">
    <source>
        <dbReference type="SAM" id="SignalP"/>
    </source>
</evidence>
<dbReference type="EMBL" id="AP018449">
    <property type="protein sequence ID" value="BBB89797.1"/>
    <property type="molecule type" value="Genomic_DNA"/>
</dbReference>
<keyword evidence="6 13" id="KW-0812">Transmembrane</keyword>
<dbReference type="InterPro" id="IPR037066">
    <property type="entry name" value="Plug_dom_sf"/>
</dbReference>
<evidence type="ECO:0000256" key="8">
    <source>
        <dbReference type="ARBA" id="ARBA00023004"/>
    </source>
</evidence>
<keyword evidence="3 13" id="KW-0813">Transport</keyword>
<dbReference type="GO" id="GO:0015891">
    <property type="term" value="P:siderophore transport"/>
    <property type="evidence" value="ECO:0007669"/>
    <property type="project" value="InterPro"/>
</dbReference>
<evidence type="ECO:0000256" key="12">
    <source>
        <dbReference type="ARBA" id="ARBA00023237"/>
    </source>
</evidence>
<evidence type="ECO:0000256" key="14">
    <source>
        <dbReference type="RuleBase" id="RU003357"/>
    </source>
</evidence>
<dbReference type="PANTHER" id="PTHR32552">
    <property type="entry name" value="FERRICHROME IRON RECEPTOR-RELATED"/>
    <property type="match status" value="1"/>
</dbReference>
<evidence type="ECO:0000256" key="4">
    <source>
        <dbReference type="ARBA" id="ARBA00022452"/>
    </source>
</evidence>
<dbReference type="PROSITE" id="PS52016">
    <property type="entry name" value="TONB_DEPENDENT_REC_3"/>
    <property type="match status" value="1"/>
</dbReference>
<keyword evidence="10 14" id="KW-0798">TonB box</keyword>
<sequence length="739" mass="80682">MHTNPKSMKPVIYSTALALLVAWGIAAPAAAAETQPAVQDSQAEVRTPPDGDVPLTEVEVQDEKEQNPPQEGSAASGYRYRTGQAGPLGKMVLKDTPFSLHVTSGELIENRGAHTESEALKTNPTVATLMESNTYSSLSRVMVRGFTAADQSDLRDGLVDRSFTYVPLENVERIEVLNGLSGFLYGFSAVGGSVNYISKQPVSQPLTSLATGLYGGGIQYIHADLGGSVAGNSRITYRLNAYRENGGTYIENSSQDRSLIAVAVNYQLSPATLLKADYFHQDVTMRGLAAYIPLVNGQVPSADSFDAARQYGQSWTHNDSEKTLMGIGLESKLNDNFKLRAAYRYGDMWRRYDYIQPSGLTAAGSYQERYVYTPTQYEDTHSAYLLFDTAFTTAKIRHDITFGYWGTSFRYKRGADQFYTLGPSNIYGPSAYSRPAAGADVFQNPSATEYESFMVGDRITINPAWSALLGVNRARLTYKTWDINTGNPVSGAGYTNYKTTPSVALVYKPHPNVATYVSYMQGLESGGYVNNAGAVNNGALLPPYVSDQWEAGVKATMGNMDVTAALFRMNKANGYLDPADSIYKQEGKEIHQGLEVTATGKVNERLTLIGGFTLMKAKIIENKSNPVQNGKVPVNVPEQMAKAYLEYKMPKVSGVTVSAGVNYFGRRPVDTNATQAYMPGATTFDAGIRYVTAGKGHKTTYNLYVSNIFNKSYWSYYRSGDGLLLGAPRMVSLSAKVEF</sequence>
<evidence type="ECO:0000256" key="6">
    <source>
        <dbReference type="ARBA" id="ARBA00022692"/>
    </source>
</evidence>
<keyword evidence="20" id="KW-1185">Reference proteome</keyword>
<keyword evidence="11 13" id="KW-0472">Membrane</keyword>
<evidence type="ECO:0000256" key="15">
    <source>
        <dbReference type="SAM" id="MobiDB-lite"/>
    </source>
</evidence>
<evidence type="ECO:0000256" key="2">
    <source>
        <dbReference type="ARBA" id="ARBA00009810"/>
    </source>
</evidence>
<feature type="region of interest" description="Disordered" evidence="15">
    <location>
        <begin position="33"/>
        <end position="81"/>
    </location>
</feature>
<evidence type="ECO:0000259" key="17">
    <source>
        <dbReference type="Pfam" id="PF00593"/>
    </source>
</evidence>
<keyword evidence="7 16" id="KW-0732">Signal</keyword>
<proteinExistence type="inferred from homology"/>
<evidence type="ECO:0000256" key="11">
    <source>
        <dbReference type="ARBA" id="ARBA00023136"/>
    </source>
</evidence>
<gene>
    <name evidence="19" type="primary">fcuA_3</name>
    <name evidence="19" type="ORF">MAMMFC1_00431</name>
</gene>
<feature type="chain" id="PRO_5016832887" evidence="16">
    <location>
        <begin position="32"/>
        <end position="739"/>
    </location>
</feature>
<dbReference type="OrthoDB" id="1673996at2"/>
<keyword evidence="5" id="KW-0410">Iron transport</keyword>
<evidence type="ECO:0000256" key="1">
    <source>
        <dbReference type="ARBA" id="ARBA00004571"/>
    </source>
</evidence>
<dbReference type="PROSITE" id="PS01156">
    <property type="entry name" value="TONB_DEPENDENT_REC_2"/>
    <property type="match status" value="1"/>
</dbReference>
<dbReference type="InterPro" id="IPR036942">
    <property type="entry name" value="Beta-barrel_TonB_sf"/>
</dbReference>
<evidence type="ECO:0000256" key="5">
    <source>
        <dbReference type="ARBA" id="ARBA00022496"/>
    </source>
</evidence>
<comment type="similarity">
    <text evidence="2 13 14">Belongs to the TonB-dependent receptor family.</text>
</comment>
<dbReference type="GO" id="GO:0038023">
    <property type="term" value="F:signaling receptor activity"/>
    <property type="evidence" value="ECO:0007669"/>
    <property type="project" value="InterPro"/>
</dbReference>
<evidence type="ECO:0000313" key="19">
    <source>
        <dbReference type="EMBL" id="BBB89797.1"/>
    </source>
</evidence>
<dbReference type="InterPro" id="IPR000531">
    <property type="entry name" value="Beta-barrel_TonB"/>
</dbReference>
<dbReference type="PANTHER" id="PTHR32552:SF82">
    <property type="entry name" value="FCUA PROTEIN"/>
    <property type="match status" value="1"/>
</dbReference>
<dbReference type="InterPro" id="IPR010105">
    <property type="entry name" value="TonB_sidphr_rcpt"/>
</dbReference>
<dbReference type="CDD" id="cd01347">
    <property type="entry name" value="ligand_gated_channel"/>
    <property type="match status" value="1"/>
</dbReference>
<dbReference type="GO" id="GO:0015344">
    <property type="term" value="F:siderophore uptake transmembrane transporter activity"/>
    <property type="evidence" value="ECO:0007669"/>
    <property type="project" value="TreeGrafter"/>
</dbReference>
<dbReference type="KEGG" id="mana:MAMMFC1_00431"/>
<keyword evidence="19" id="KW-0675">Receptor</keyword>
<dbReference type="InterPro" id="IPR039426">
    <property type="entry name" value="TonB-dep_rcpt-like"/>
</dbReference>
<dbReference type="AlphaFoldDB" id="A0A348AFE9"/>
<dbReference type="NCBIfam" id="TIGR01783">
    <property type="entry name" value="TonB-siderophor"/>
    <property type="match status" value="1"/>
</dbReference>
<evidence type="ECO:0000256" key="7">
    <source>
        <dbReference type="ARBA" id="ARBA00022729"/>
    </source>
</evidence>
<dbReference type="RefSeq" id="WP_158618608.1">
    <property type="nucleotide sequence ID" value="NZ_AP018449.1"/>
</dbReference>
<organism evidence="19 20">
    <name type="scientific">Methylomusa anaerophila</name>
    <dbReference type="NCBI Taxonomy" id="1930071"/>
    <lineage>
        <taxon>Bacteria</taxon>
        <taxon>Bacillati</taxon>
        <taxon>Bacillota</taxon>
        <taxon>Negativicutes</taxon>
        <taxon>Selenomonadales</taxon>
        <taxon>Sporomusaceae</taxon>
        <taxon>Methylomusa</taxon>
    </lineage>
</organism>
<keyword evidence="4 13" id="KW-1134">Transmembrane beta strand</keyword>
<feature type="domain" description="TonB-dependent receptor-like beta-barrel" evidence="17">
    <location>
        <begin position="294"/>
        <end position="708"/>
    </location>
</feature>
<evidence type="ECO:0000256" key="9">
    <source>
        <dbReference type="ARBA" id="ARBA00023065"/>
    </source>
</evidence>
<evidence type="ECO:0000256" key="13">
    <source>
        <dbReference type="PROSITE-ProRule" id="PRU01360"/>
    </source>
</evidence>
<protein>
    <submittedName>
        <fullName evidence="19">Ferrichrome receptor FcuA</fullName>
    </submittedName>
</protein>
<keyword evidence="9" id="KW-0406">Ion transport</keyword>
<dbReference type="InterPro" id="IPR012910">
    <property type="entry name" value="Plug_dom"/>
</dbReference>
<dbReference type="SUPFAM" id="SSF56935">
    <property type="entry name" value="Porins"/>
    <property type="match status" value="1"/>
</dbReference>
<reference evidence="19 20" key="1">
    <citation type="journal article" date="2018" name="Int. J. Syst. Evol. Microbiol.">
        <title>Methylomusa anaerophila gen. nov., sp. nov., an anaerobic methanol-utilizing bacterium isolated from a microbial fuel cell.</title>
        <authorList>
            <person name="Amano N."/>
            <person name="Yamamuro A."/>
            <person name="Miyahara M."/>
            <person name="Kouzuma A."/>
            <person name="Abe T."/>
            <person name="Watanabe K."/>
        </authorList>
    </citation>
    <scope>NUCLEOTIDE SEQUENCE [LARGE SCALE GENOMIC DNA]</scope>
    <source>
        <strain evidence="19 20">MMFC1</strain>
    </source>
</reference>
<evidence type="ECO:0000313" key="20">
    <source>
        <dbReference type="Proteomes" id="UP000276437"/>
    </source>
</evidence>
<dbReference type="Gene3D" id="2.170.130.10">
    <property type="entry name" value="TonB-dependent receptor, plug domain"/>
    <property type="match status" value="1"/>
</dbReference>
<dbReference type="Proteomes" id="UP000276437">
    <property type="component" value="Chromosome"/>
</dbReference>